<proteinExistence type="predicted"/>
<dbReference type="AlphaFoldDB" id="A0A1G6RPR3"/>
<name>A0A1G6RPR3_9PROT</name>
<dbReference type="Proteomes" id="UP000198925">
    <property type="component" value="Unassembled WGS sequence"/>
</dbReference>
<gene>
    <name evidence="2" type="ORF">SAMN04487779_100470</name>
</gene>
<reference evidence="2 3" key="1">
    <citation type="submission" date="2016-10" db="EMBL/GenBank/DDBJ databases">
        <authorList>
            <person name="de Groot N.N."/>
        </authorList>
    </citation>
    <scope>NUCLEOTIDE SEQUENCE [LARGE SCALE GENOMIC DNA]</scope>
    <source>
        <strain evidence="2 3">CPCC 100156</strain>
    </source>
</reference>
<feature type="region of interest" description="Disordered" evidence="1">
    <location>
        <begin position="1"/>
        <end position="29"/>
    </location>
</feature>
<keyword evidence="3" id="KW-1185">Reference proteome</keyword>
<dbReference type="RefSeq" id="WP_090662997.1">
    <property type="nucleotide sequence ID" value="NZ_FMZX01000004.1"/>
</dbReference>
<dbReference type="EMBL" id="FMZX01000004">
    <property type="protein sequence ID" value="SDD05937.1"/>
    <property type="molecule type" value="Genomic_DNA"/>
</dbReference>
<evidence type="ECO:0000313" key="3">
    <source>
        <dbReference type="Proteomes" id="UP000198925"/>
    </source>
</evidence>
<organism evidence="2 3">
    <name type="scientific">Belnapia rosea</name>
    <dbReference type="NCBI Taxonomy" id="938405"/>
    <lineage>
        <taxon>Bacteria</taxon>
        <taxon>Pseudomonadati</taxon>
        <taxon>Pseudomonadota</taxon>
        <taxon>Alphaproteobacteria</taxon>
        <taxon>Acetobacterales</taxon>
        <taxon>Roseomonadaceae</taxon>
        <taxon>Belnapia</taxon>
    </lineage>
</organism>
<sequence>MTLPGAPRSPRSSLDRGTRSPTTTPEMEMLRRRVWQQQGVVSLHLEDITDPWLRQAVQNEAVRRWGPRRQENPHGR</sequence>
<evidence type="ECO:0000313" key="2">
    <source>
        <dbReference type="EMBL" id="SDD05937.1"/>
    </source>
</evidence>
<evidence type="ECO:0000256" key="1">
    <source>
        <dbReference type="SAM" id="MobiDB-lite"/>
    </source>
</evidence>
<protein>
    <submittedName>
        <fullName evidence="2">Uncharacterized protein</fullName>
    </submittedName>
</protein>
<accession>A0A1G6RPR3</accession>